<protein>
    <submittedName>
        <fullName evidence="1">Glycosyltransferase family 69 protein</fullName>
    </submittedName>
</protein>
<dbReference type="Proteomes" id="UP001301958">
    <property type="component" value="Unassembled WGS sequence"/>
</dbReference>
<dbReference type="InterPro" id="IPR021047">
    <property type="entry name" value="Mannosyltransferase_CMT1"/>
</dbReference>
<name>A0AAN7BZF0_9PEZI</name>
<dbReference type="Pfam" id="PF11735">
    <property type="entry name" value="CAP59_mtransfer"/>
    <property type="match status" value="1"/>
</dbReference>
<proteinExistence type="predicted"/>
<keyword evidence="2" id="KW-1185">Reference proteome</keyword>
<reference evidence="1" key="2">
    <citation type="submission" date="2023-05" db="EMBL/GenBank/DDBJ databases">
        <authorList>
            <consortium name="Lawrence Berkeley National Laboratory"/>
            <person name="Steindorff A."/>
            <person name="Hensen N."/>
            <person name="Bonometti L."/>
            <person name="Westerberg I."/>
            <person name="Brannstrom I.O."/>
            <person name="Guillou S."/>
            <person name="Cros-Aarteil S."/>
            <person name="Calhoun S."/>
            <person name="Haridas S."/>
            <person name="Kuo A."/>
            <person name="Mondo S."/>
            <person name="Pangilinan J."/>
            <person name="Riley R."/>
            <person name="Labutti K."/>
            <person name="Andreopoulos B."/>
            <person name="Lipzen A."/>
            <person name="Chen C."/>
            <person name="Yanf M."/>
            <person name="Daum C."/>
            <person name="Ng V."/>
            <person name="Clum A."/>
            <person name="Ohm R."/>
            <person name="Martin F."/>
            <person name="Silar P."/>
            <person name="Natvig D."/>
            <person name="Lalanne C."/>
            <person name="Gautier V."/>
            <person name="Ament-Velasquez S.L."/>
            <person name="Kruys A."/>
            <person name="Hutchinson M.I."/>
            <person name="Powell A.J."/>
            <person name="Barry K."/>
            <person name="Miller A.N."/>
            <person name="Grigoriev I.V."/>
            <person name="Debuchy R."/>
            <person name="Gladieux P."/>
            <person name="Thoren M.H."/>
            <person name="Johannesson H."/>
        </authorList>
    </citation>
    <scope>NUCLEOTIDE SEQUENCE</scope>
    <source>
        <strain evidence="1">CBS 990.96</strain>
    </source>
</reference>
<accession>A0AAN7BZF0</accession>
<evidence type="ECO:0000313" key="2">
    <source>
        <dbReference type="Proteomes" id="UP001301958"/>
    </source>
</evidence>
<organism evidence="1 2">
    <name type="scientific">Podospora fimiseda</name>
    <dbReference type="NCBI Taxonomy" id="252190"/>
    <lineage>
        <taxon>Eukaryota</taxon>
        <taxon>Fungi</taxon>
        <taxon>Dikarya</taxon>
        <taxon>Ascomycota</taxon>
        <taxon>Pezizomycotina</taxon>
        <taxon>Sordariomycetes</taxon>
        <taxon>Sordariomycetidae</taxon>
        <taxon>Sordariales</taxon>
        <taxon>Podosporaceae</taxon>
        <taxon>Podospora</taxon>
    </lineage>
</organism>
<evidence type="ECO:0000313" key="1">
    <source>
        <dbReference type="EMBL" id="KAK4232483.1"/>
    </source>
</evidence>
<reference evidence="1" key="1">
    <citation type="journal article" date="2023" name="Mol. Phylogenet. Evol.">
        <title>Genome-scale phylogeny and comparative genomics of the fungal order Sordariales.</title>
        <authorList>
            <person name="Hensen N."/>
            <person name="Bonometti L."/>
            <person name="Westerberg I."/>
            <person name="Brannstrom I.O."/>
            <person name="Guillou S."/>
            <person name="Cros-Aarteil S."/>
            <person name="Calhoun S."/>
            <person name="Haridas S."/>
            <person name="Kuo A."/>
            <person name="Mondo S."/>
            <person name="Pangilinan J."/>
            <person name="Riley R."/>
            <person name="LaButti K."/>
            <person name="Andreopoulos B."/>
            <person name="Lipzen A."/>
            <person name="Chen C."/>
            <person name="Yan M."/>
            <person name="Daum C."/>
            <person name="Ng V."/>
            <person name="Clum A."/>
            <person name="Steindorff A."/>
            <person name="Ohm R.A."/>
            <person name="Martin F."/>
            <person name="Silar P."/>
            <person name="Natvig D.O."/>
            <person name="Lalanne C."/>
            <person name="Gautier V."/>
            <person name="Ament-Velasquez S.L."/>
            <person name="Kruys A."/>
            <person name="Hutchinson M.I."/>
            <person name="Powell A.J."/>
            <person name="Barry K."/>
            <person name="Miller A.N."/>
            <person name="Grigoriev I.V."/>
            <person name="Debuchy R."/>
            <person name="Gladieux P."/>
            <person name="Hiltunen Thoren M."/>
            <person name="Johannesson H."/>
        </authorList>
    </citation>
    <scope>NUCLEOTIDE SEQUENCE</scope>
    <source>
        <strain evidence="1">CBS 990.96</strain>
    </source>
</reference>
<dbReference type="PANTHER" id="PTHR34144:SF8">
    <property type="entry name" value="GLYCOSYLTRANSFERASE FAMILY 69 PROTEIN"/>
    <property type="match status" value="1"/>
</dbReference>
<sequence>MNPELGRPRPLRLAIKGTLFAFITTILLTLTLAPSYTRHPTHYRSLIQQCNTPTPTDGCANPNNQTVFISTILYDPDGNLANGLWGQRLLSIIHLLGPPNVFLSIYENDSGEQGQKALEHLKAHVPCENHIVSEPHVSLAGLPTITLPDGSRRVKRIAYLAELRNRALRPLDNKFDPTTSTKFDKILFMNDVAFDPIDAAHLLLNTNNGNYLAACAVDFFQPHKLYDVYALRDADGYASYQTLFPFFENRGRGLSRADVLAQKDAVRVKSCWGGMVAVQGKYVQNMDSQKALPAIVGGHTIDPDNPLKVSTPIRFRHEPEPFYDACECCLFSADLTQAAKLDSINPPEIYINPYIRVAYKESVFKWIPFFQQWERLFTFIHDLSVWLSPEPQNPWREVEERQGKETFTEEVWDNEASQQWKLVERIGRSGLFCGIRGMQIMRAEGARRPPQNKNMNNWVNTKLPPGQNLELRESVVVVIVAVAATDQRLEQVT</sequence>
<comment type="caution">
    <text evidence="1">The sequence shown here is derived from an EMBL/GenBank/DDBJ whole genome shotgun (WGS) entry which is preliminary data.</text>
</comment>
<dbReference type="EMBL" id="MU865287">
    <property type="protein sequence ID" value="KAK4232483.1"/>
    <property type="molecule type" value="Genomic_DNA"/>
</dbReference>
<dbReference type="PANTHER" id="PTHR34144">
    <property type="entry name" value="CHROMOSOME 8, WHOLE GENOME SHOTGUN SEQUENCE"/>
    <property type="match status" value="1"/>
</dbReference>
<dbReference type="AlphaFoldDB" id="A0AAN7BZF0"/>
<gene>
    <name evidence="1" type="ORF">QBC38DRAFT_514064</name>
</gene>